<reference evidence="1 2" key="1">
    <citation type="submission" date="2019-04" db="EMBL/GenBank/DDBJ databases">
        <title>Draft genome of the big-headed turtle Platysternon megacephalum.</title>
        <authorList>
            <person name="Gong S."/>
        </authorList>
    </citation>
    <scope>NUCLEOTIDE SEQUENCE [LARGE SCALE GENOMIC DNA]</scope>
    <source>
        <strain evidence="1">DO16091913</strain>
        <tissue evidence="1">Muscle</tissue>
    </source>
</reference>
<evidence type="ECO:0000313" key="1">
    <source>
        <dbReference type="EMBL" id="TFJ97688.1"/>
    </source>
</evidence>
<proteinExistence type="predicted"/>
<evidence type="ECO:0000313" key="2">
    <source>
        <dbReference type="Proteomes" id="UP000297703"/>
    </source>
</evidence>
<comment type="caution">
    <text evidence="1">The sequence shown here is derived from an EMBL/GenBank/DDBJ whole genome shotgun (WGS) entry which is preliminary data.</text>
</comment>
<dbReference type="Proteomes" id="UP000297703">
    <property type="component" value="Unassembled WGS sequence"/>
</dbReference>
<reference evidence="1 2" key="2">
    <citation type="submission" date="2019-04" db="EMBL/GenBank/DDBJ databases">
        <title>The genome sequence of big-headed turtle.</title>
        <authorList>
            <person name="Gong S."/>
        </authorList>
    </citation>
    <scope>NUCLEOTIDE SEQUENCE [LARGE SCALE GENOMIC DNA]</scope>
    <source>
        <strain evidence="1">DO16091913</strain>
        <tissue evidence="1">Muscle</tissue>
    </source>
</reference>
<name>A0A4D9DLA3_9SAUR</name>
<dbReference type="EMBL" id="QXTE01000468">
    <property type="protein sequence ID" value="TFJ97688.1"/>
    <property type="molecule type" value="Genomic_DNA"/>
</dbReference>
<keyword evidence="2" id="KW-1185">Reference proteome</keyword>
<gene>
    <name evidence="1" type="ORF">DR999_PMT20466</name>
</gene>
<dbReference type="AlphaFoldDB" id="A0A4D9DLA3"/>
<accession>A0A4D9DLA3</accession>
<organism evidence="1 2">
    <name type="scientific">Platysternon megacephalum</name>
    <name type="common">big-headed turtle</name>
    <dbReference type="NCBI Taxonomy" id="55544"/>
    <lineage>
        <taxon>Eukaryota</taxon>
        <taxon>Metazoa</taxon>
        <taxon>Chordata</taxon>
        <taxon>Craniata</taxon>
        <taxon>Vertebrata</taxon>
        <taxon>Euteleostomi</taxon>
        <taxon>Archelosauria</taxon>
        <taxon>Testudinata</taxon>
        <taxon>Testudines</taxon>
        <taxon>Cryptodira</taxon>
        <taxon>Durocryptodira</taxon>
        <taxon>Testudinoidea</taxon>
        <taxon>Platysternidae</taxon>
        <taxon>Platysternon</taxon>
    </lineage>
</organism>
<protein>
    <submittedName>
        <fullName evidence="1">17-beta-hydroxysteroid dehydrogenase 14</fullName>
    </submittedName>
</protein>
<sequence length="185" mass="21456">MVLRPVKNLRVRAAYKRPKMSFSERYLGYQMDSKVYIIWGNSFWVVEDLSTDPGCLCQDAALLGRPLHMLPRHTFYVYCLEQCVILSTKDLSQPHQLSPYPFHPKRCQGLCYLCMDSHKTLFMVDQKWGANVRTDPSLTRGIFSTHPNLLRFLPRAPDPHQGHLHPQLDCIKATRLTYPSPGLRR</sequence>